<feature type="binding site" evidence="9">
    <location>
        <position position="101"/>
    </location>
    <ligand>
        <name>shikimate</name>
        <dbReference type="ChEBI" id="CHEBI:36208"/>
    </ligand>
</feature>
<accession>A0A1I1KET3</accession>
<evidence type="ECO:0000256" key="4">
    <source>
        <dbReference type="ARBA" id="ARBA00022857"/>
    </source>
</evidence>
<dbReference type="UniPathway" id="UPA00053">
    <property type="reaction ID" value="UER00087"/>
</dbReference>
<dbReference type="InterPro" id="IPR013708">
    <property type="entry name" value="Shikimate_DH-bd_N"/>
</dbReference>
<keyword evidence="14" id="KW-1185">Reference proteome</keyword>
<comment type="catalytic activity">
    <reaction evidence="7 9">
        <text>shikimate + NADP(+) = 3-dehydroshikimate + NADPH + H(+)</text>
        <dbReference type="Rhea" id="RHEA:17737"/>
        <dbReference type="ChEBI" id="CHEBI:15378"/>
        <dbReference type="ChEBI" id="CHEBI:16630"/>
        <dbReference type="ChEBI" id="CHEBI:36208"/>
        <dbReference type="ChEBI" id="CHEBI:57783"/>
        <dbReference type="ChEBI" id="CHEBI:58349"/>
        <dbReference type="EC" id="1.1.1.25"/>
    </reaction>
</comment>
<dbReference type="InterPro" id="IPR041121">
    <property type="entry name" value="SDH_C"/>
</dbReference>
<evidence type="ECO:0000256" key="1">
    <source>
        <dbReference type="ARBA" id="ARBA00004871"/>
    </source>
</evidence>
<evidence type="ECO:0000256" key="8">
    <source>
        <dbReference type="ARBA" id="ARBA00060613"/>
    </source>
</evidence>
<reference evidence="13 14" key="1">
    <citation type="submission" date="2016-10" db="EMBL/GenBank/DDBJ databases">
        <authorList>
            <person name="de Groot N.N."/>
        </authorList>
    </citation>
    <scope>NUCLEOTIDE SEQUENCE [LARGE SCALE GENOMIC DNA]</scope>
    <source>
        <strain evidence="13 14">DSM 29619</strain>
    </source>
</reference>
<feature type="domain" description="Shikimate dehydrogenase substrate binding N-terminal" evidence="11">
    <location>
        <begin position="42"/>
        <end position="128"/>
    </location>
</feature>
<dbReference type="HAMAP" id="MF_00222">
    <property type="entry name" value="Shikimate_DH_AroE"/>
    <property type="match status" value="1"/>
</dbReference>
<evidence type="ECO:0000256" key="7">
    <source>
        <dbReference type="ARBA" id="ARBA00049442"/>
    </source>
</evidence>
<feature type="binding site" evidence="9">
    <location>
        <position position="141"/>
    </location>
    <ligand>
        <name>shikimate</name>
        <dbReference type="ChEBI" id="CHEBI:36208"/>
    </ligand>
</feature>
<dbReference type="Proteomes" id="UP000231644">
    <property type="component" value="Unassembled WGS sequence"/>
</dbReference>
<dbReference type="NCBIfam" id="NF009201">
    <property type="entry name" value="PRK12549.1"/>
    <property type="match status" value="1"/>
</dbReference>
<feature type="domain" description="SDH C-terminal" evidence="12">
    <location>
        <begin position="273"/>
        <end position="300"/>
    </location>
</feature>
<evidence type="ECO:0000256" key="3">
    <source>
        <dbReference type="ARBA" id="ARBA00022605"/>
    </source>
</evidence>
<dbReference type="SUPFAM" id="SSF51735">
    <property type="entry name" value="NAD(P)-binding Rossmann-fold domains"/>
    <property type="match status" value="1"/>
</dbReference>
<evidence type="ECO:0000259" key="12">
    <source>
        <dbReference type="Pfam" id="PF18317"/>
    </source>
</evidence>
<evidence type="ECO:0000256" key="6">
    <source>
        <dbReference type="ARBA" id="ARBA00023141"/>
    </source>
</evidence>
<evidence type="ECO:0000313" key="14">
    <source>
        <dbReference type="Proteomes" id="UP000231644"/>
    </source>
</evidence>
<feature type="binding site" evidence="9">
    <location>
        <position position="273"/>
    </location>
    <ligand>
        <name>NADP(+)</name>
        <dbReference type="ChEBI" id="CHEBI:58349"/>
    </ligand>
</feature>
<evidence type="ECO:0000259" key="11">
    <source>
        <dbReference type="Pfam" id="PF08501"/>
    </source>
</evidence>
<comment type="subunit">
    <text evidence="9">Homodimer.</text>
</comment>
<dbReference type="EC" id="1.1.1.25" evidence="2 9"/>
<comment type="pathway">
    <text evidence="1 9">Metabolic intermediate biosynthesis; chorismate biosynthesis; chorismate from D-erythrose 4-phosphate and phosphoenolpyruvate: step 4/7.</text>
</comment>
<comment type="function">
    <text evidence="9">Involved in the biosynthesis of the chorismate, which leads to the biosynthesis of aromatic amino acids. Catalyzes the reversible NADPH linked reduction of 3-dehydroshikimate (DHSA) to yield shikimate (SA).</text>
</comment>
<dbReference type="STRING" id="517719.SAMN05421762_1458"/>
<name>A0A1I1KET3_9RHOB</name>
<dbReference type="Pfam" id="PF01488">
    <property type="entry name" value="Shikimate_DH"/>
    <property type="match status" value="1"/>
</dbReference>
<keyword evidence="6 9" id="KW-0057">Aromatic amino acid biosynthesis</keyword>
<dbReference type="Pfam" id="PF08501">
    <property type="entry name" value="Shikimate_dh_N"/>
    <property type="match status" value="1"/>
</dbReference>
<dbReference type="GO" id="GO:0009073">
    <property type="term" value="P:aromatic amino acid family biosynthetic process"/>
    <property type="evidence" value="ECO:0007669"/>
    <property type="project" value="UniProtKB-KW"/>
</dbReference>
<dbReference type="SUPFAM" id="SSF53223">
    <property type="entry name" value="Aminoacid dehydrogenase-like, N-terminal domain"/>
    <property type="match status" value="1"/>
</dbReference>
<keyword evidence="3 9" id="KW-0028">Amino-acid biosynthesis</keyword>
<dbReference type="EMBL" id="FOLX01000001">
    <property type="protein sequence ID" value="SFC59317.1"/>
    <property type="molecule type" value="Genomic_DNA"/>
</dbReference>
<feature type="binding site" evidence="9">
    <location>
        <position position="252"/>
    </location>
    <ligand>
        <name>shikimate</name>
        <dbReference type="ChEBI" id="CHEBI:36208"/>
    </ligand>
</feature>
<dbReference type="GO" id="GO:0019632">
    <property type="term" value="P:shikimate metabolic process"/>
    <property type="evidence" value="ECO:0007669"/>
    <property type="project" value="TreeGrafter"/>
</dbReference>
<feature type="binding site" evidence="9">
    <location>
        <position position="250"/>
    </location>
    <ligand>
        <name>NADP(+)</name>
        <dbReference type="ChEBI" id="CHEBI:58349"/>
    </ligand>
</feature>
<sequence length="308" mass="32331">MTDARFQAPFPAPLLAQAPRAAQASPETAMRSGAGRVVRVGLLGRGIQLSRTPAMHRAEGAALGLDYSYDLIDPDQPAHDLPLADLVARAEAQGFAGLNVTYPFKRDVMALLDEMSPAAQKVGAVNTVVFHDGKRRGHNTDFWGFAESLRRGLPDAALSSVLLLGAGGAGGAVAHALRDVGVAQVQVFDQNIQAAQAIADAVGGIAVTDLAAAAQAADGIVNATPMGMAKLPGTAIDPALLEPRHWVADIVYFPRETELLAQARQRGCRVLDGSGMAVFQAVRAFELFSGLAPDPDRMRATFEAFADT</sequence>
<dbReference type="GO" id="GO:0005829">
    <property type="term" value="C:cytosol"/>
    <property type="evidence" value="ECO:0007669"/>
    <property type="project" value="TreeGrafter"/>
</dbReference>
<dbReference type="Pfam" id="PF18317">
    <property type="entry name" value="SDH_C"/>
    <property type="match status" value="1"/>
</dbReference>
<dbReference type="InterPro" id="IPR036291">
    <property type="entry name" value="NAD(P)-bd_dom_sf"/>
</dbReference>
<gene>
    <name evidence="9" type="primary">aroE</name>
    <name evidence="13" type="ORF">SAMN05421762_1458</name>
</gene>
<dbReference type="InterPro" id="IPR022893">
    <property type="entry name" value="Shikimate_DH_fam"/>
</dbReference>
<dbReference type="PANTHER" id="PTHR21089:SF1">
    <property type="entry name" value="BIFUNCTIONAL 3-DEHYDROQUINATE DEHYDRATASE_SHIKIMATE DEHYDROGENASE, CHLOROPLASTIC"/>
    <property type="match status" value="1"/>
</dbReference>
<dbReference type="InterPro" id="IPR046346">
    <property type="entry name" value="Aminoacid_DH-like_N_sf"/>
</dbReference>
<dbReference type="AlphaFoldDB" id="A0A1I1KET3"/>
<proteinExistence type="inferred from homology"/>
<evidence type="ECO:0000256" key="2">
    <source>
        <dbReference type="ARBA" id="ARBA00012962"/>
    </source>
</evidence>
<keyword evidence="5 9" id="KW-0560">Oxidoreductase</keyword>
<dbReference type="GO" id="GO:0009423">
    <property type="term" value="P:chorismate biosynthetic process"/>
    <property type="evidence" value="ECO:0007669"/>
    <property type="project" value="UniProtKB-UniRule"/>
</dbReference>
<organism evidence="13 14">
    <name type="scientific">Pseudooceanicola nitratireducens</name>
    <dbReference type="NCBI Taxonomy" id="517719"/>
    <lineage>
        <taxon>Bacteria</taxon>
        <taxon>Pseudomonadati</taxon>
        <taxon>Pseudomonadota</taxon>
        <taxon>Alphaproteobacteria</taxon>
        <taxon>Rhodobacterales</taxon>
        <taxon>Paracoccaceae</taxon>
        <taxon>Pseudooceanicola</taxon>
    </lineage>
</organism>
<feature type="domain" description="Quinate/shikimate 5-dehydrogenase/glutamyl-tRNA reductase" evidence="10">
    <location>
        <begin position="155"/>
        <end position="225"/>
    </location>
</feature>
<dbReference type="CDD" id="cd01065">
    <property type="entry name" value="NAD_bind_Shikimate_DH"/>
    <property type="match status" value="1"/>
</dbReference>
<keyword evidence="4 9" id="KW-0521">NADP</keyword>
<dbReference type="FunFam" id="3.40.50.720:FF:000086">
    <property type="entry name" value="Quinate/shikimate dehydrogenase"/>
    <property type="match status" value="1"/>
</dbReference>
<dbReference type="RefSeq" id="WP_244525539.1">
    <property type="nucleotide sequence ID" value="NZ_FNZG01000003.1"/>
</dbReference>
<feature type="binding site" evidence="9">
    <location>
        <begin position="165"/>
        <end position="169"/>
    </location>
    <ligand>
        <name>NADP(+)</name>
        <dbReference type="ChEBI" id="CHEBI:58349"/>
    </ligand>
</feature>
<feature type="active site" description="Proton acceptor" evidence="9">
    <location>
        <position position="105"/>
    </location>
</feature>
<dbReference type="Gene3D" id="3.40.50.720">
    <property type="entry name" value="NAD(P)-binding Rossmann-like Domain"/>
    <property type="match status" value="1"/>
</dbReference>
<evidence type="ECO:0000256" key="9">
    <source>
        <dbReference type="HAMAP-Rule" id="MF_00222"/>
    </source>
</evidence>
<dbReference type="PANTHER" id="PTHR21089">
    <property type="entry name" value="SHIKIMATE DEHYDROGENASE"/>
    <property type="match status" value="1"/>
</dbReference>
<protein>
    <recommendedName>
        <fullName evidence="2 9">Shikimate dehydrogenase (NADP(+))</fullName>
        <shortName evidence="9">SDH</shortName>
        <ecNumber evidence="2 9">1.1.1.25</ecNumber>
    </recommendedName>
</protein>
<dbReference type="GO" id="GO:0008652">
    <property type="term" value="P:amino acid biosynthetic process"/>
    <property type="evidence" value="ECO:0007669"/>
    <property type="project" value="UniProtKB-KW"/>
</dbReference>
<feature type="binding site" evidence="9">
    <location>
        <position position="126"/>
    </location>
    <ligand>
        <name>shikimate</name>
        <dbReference type="ChEBI" id="CHEBI:36208"/>
    </ligand>
</feature>
<dbReference type="Gene3D" id="3.40.50.10860">
    <property type="entry name" value="Leucine Dehydrogenase, chain A, domain 1"/>
    <property type="match status" value="1"/>
</dbReference>
<dbReference type="GO" id="GO:0004764">
    <property type="term" value="F:shikimate 3-dehydrogenase (NADP+) activity"/>
    <property type="evidence" value="ECO:0007669"/>
    <property type="project" value="UniProtKB-UniRule"/>
</dbReference>
<feature type="binding site" evidence="9">
    <location>
        <begin position="50"/>
        <end position="52"/>
    </location>
    <ligand>
        <name>shikimate</name>
        <dbReference type="ChEBI" id="CHEBI:36208"/>
    </ligand>
</feature>
<comment type="similarity">
    <text evidence="9">Belongs to the shikimate dehydrogenase family.</text>
</comment>
<dbReference type="NCBIfam" id="NF001319">
    <property type="entry name" value="PRK00258.3-3"/>
    <property type="match status" value="1"/>
</dbReference>
<evidence type="ECO:0000256" key="5">
    <source>
        <dbReference type="ARBA" id="ARBA00023002"/>
    </source>
</evidence>
<feature type="binding site" evidence="9">
    <location>
        <position position="280"/>
    </location>
    <ligand>
        <name>shikimate</name>
        <dbReference type="ChEBI" id="CHEBI:36208"/>
    </ligand>
</feature>
<evidence type="ECO:0000259" key="10">
    <source>
        <dbReference type="Pfam" id="PF01488"/>
    </source>
</evidence>
<comment type="caution">
    <text evidence="9">Lacks conserved residue(s) required for the propagation of feature annotation.</text>
</comment>
<comment type="pathway">
    <text evidence="8">Aromatic compound metabolism; 3,4-dihydroxybenzoate biosynthesis; 3-dehydroquinate from D-quinate (NAD(+) route).</text>
</comment>
<dbReference type="GO" id="GO:0050661">
    <property type="term" value="F:NADP binding"/>
    <property type="evidence" value="ECO:0007669"/>
    <property type="project" value="TreeGrafter"/>
</dbReference>
<evidence type="ECO:0000313" key="13">
    <source>
        <dbReference type="EMBL" id="SFC59317.1"/>
    </source>
</evidence>
<dbReference type="InterPro" id="IPR006151">
    <property type="entry name" value="Shikm_DH/Glu-tRNA_Rdtase"/>
</dbReference>